<dbReference type="GO" id="GO:0030145">
    <property type="term" value="F:manganese ion binding"/>
    <property type="evidence" value="ECO:0007669"/>
    <property type="project" value="InterPro"/>
</dbReference>
<evidence type="ECO:0000256" key="1">
    <source>
        <dbReference type="ARBA" id="ARBA00001936"/>
    </source>
</evidence>
<accession>A0A4Q1KNQ8</accession>
<dbReference type="SMART" id="SM00922">
    <property type="entry name" value="MR_MLE"/>
    <property type="match status" value="1"/>
</dbReference>
<comment type="cofactor">
    <cofactor evidence="1">
        <name>Mn(2+)</name>
        <dbReference type="ChEBI" id="CHEBI:29035"/>
    </cofactor>
</comment>
<dbReference type="PANTHER" id="PTHR48073:SF2">
    <property type="entry name" value="O-SUCCINYLBENZOATE SYNTHASE"/>
    <property type="match status" value="1"/>
</dbReference>
<comment type="similarity">
    <text evidence="3">Belongs to the mandelate racemase/muconate lactonizing enzyme family.</text>
</comment>
<dbReference type="Proteomes" id="UP000290958">
    <property type="component" value="Unassembled WGS sequence"/>
</dbReference>
<dbReference type="CDD" id="cd03318">
    <property type="entry name" value="MLE"/>
    <property type="match status" value="1"/>
</dbReference>
<dbReference type="PANTHER" id="PTHR48073">
    <property type="entry name" value="O-SUCCINYLBENZOATE SYNTHASE-RELATED"/>
    <property type="match status" value="1"/>
</dbReference>
<reference evidence="11" key="1">
    <citation type="submission" date="2019-01" db="EMBL/GenBank/DDBJ databases">
        <title>Cytophagaceae bacterium strain CAR-16.</title>
        <authorList>
            <person name="Chen W.-M."/>
        </authorList>
    </citation>
    <scope>NUCLEOTIDE SEQUENCE [LARGE SCALE GENOMIC DNA]</scope>
    <source>
        <strain evidence="11">CHR27</strain>
    </source>
</reference>
<feature type="domain" description="Mandelate racemase/muconate lactonizing enzyme C-terminal" evidence="9">
    <location>
        <begin position="149"/>
        <end position="246"/>
    </location>
</feature>
<feature type="active site" description="Proton donor" evidence="8">
    <location>
        <position position="328"/>
    </location>
</feature>
<dbReference type="SFLD" id="SFLDF00009">
    <property type="entry name" value="o-succinylbenzoate_synthase"/>
    <property type="match status" value="1"/>
</dbReference>
<gene>
    <name evidence="10" type="ORF">EQG66_03960</name>
</gene>
<dbReference type="SFLD" id="SFLDG00180">
    <property type="entry name" value="muconate_cycloisomerase"/>
    <property type="match status" value="1"/>
</dbReference>
<keyword evidence="7 10" id="KW-0413">Isomerase</keyword>
<evidence type="ECO:0000256" key="4">
    <source>
        <dbReference type="ARBA" id="ARBA00022723"/>
    </source>
</evidence>
<organism evidence="10 11">
    <name type="scientific">Sphingobium fluviale</name>
    <dbReference type="NCBI Taxonomy" id="2506423"/>
    <lineage>
        <taxon>Bacteria</taxon>
        <taxon>Pseudomonadati</taxon>
        <taxon>Pseudomonadota</taxon>
        <taxon>Alphaproteobacteria</taxon>
        <taxon>Sphingomonadales</taxon>
        <taxon>Sphingomonadaceae</taxon>
        <taxon>Sphingobium</taxon>
    </lineage>
</organism>
<evidence type="ECO:0000256" key="8">
    <source>
        <dbReference type="PIRSR" id="PIRSR613370-1"/>
    </source>
</evidence>
<dbReference type="InterPro" id="IPR029065">
    <property type="entry name" value="Enolase_C-like"/>
</dbReference>
<dbReference type="InterPro" id="IPR018110">
    <property type="entry name" value="Mandel_Rmase/mucon_lact_enz_CS"/>
</dbReference>
<comment type="caution">
    <text evidence="10">The sequence shown here is derived from an EMBL/GenBank/DDBJ whole genome shotgun (WGS) entry which is preliminary data.</text>
</comment>
<dbReference type="RefSeq" id="WP_129403224.1">
    <property type="nucleotide sequence ID" value="NZ_SBKP01000002.1"/>
</dbReference>
<dbReference type="OrthoDB" id="9775913at2"/>
<dbReference type="Pfam" id="PF02746">
    <property type="entry name" value="MR_MLE_N"/>
    <property type="match status" value="1"/>
</dbReference>
<name>A0A4Q1KNQ8_9SPHN</name>
<proteinExistence type="inferred from homology"/>
<dbReference type="SUPFAM" id="SSF54826">
    <property type="entry name" value="Enolase N-terminal domain-like"/>
    <property type="match status" value="1"/>
</dbReference>
<dbReference type="Pfam" id="PF13378">
    <property type="entry name" value="MR_MLE_C"/>
    <property type="match status" value="1"/>
</dbReference>
<evidence type="ECO:0000259" key="9">
    <source>
        <dbReference type="SMART" id="SM00922"/>
    </source>
</evidence>
<keyword evidence="4" id="KW-0479">Metal-binding</keyword>
<evidence type="ECO:0000256" key="7">
    <source>
        <dbReference type="ARBA" id="ARBA00023235"/>
    </source>
</evidence>
<dbReference type="GO" id="GO:0006518">
    <property type="term" value="P:peptide metabolic process"/>
    <property type="evidence" value="ECO:0007669"/>
    <property type="project" value="UniProtKB-ARBA"/>
</dbReference>
<keyword evidence="5" id="KW-0058">Aromatic hydrocarbons catabolism</keyword>
<evidence type="ECO:0000256" key="6">
    <source>
        <dbReference type="ARBA" id="ARBA00023211"/>
    </source>
</evidence>
<dbReference type="InterPro" id="IPR013342">
    <property type="entry name" value="Mandelate_racemase_C"/>
</dbReference>
<dbReference type="GO" id="GO:0018849">
    <property type="term" value="F:muconate cycloisomerase activity"/>
    <property type="evidence" value="ECO:0007669"/>
    <property type="project" value="InterPro"/>
</dbReference>
<dbReference type="GO" id="GO:0018850">
    <property type="term" value="F:chloromuconate cycloisomerase activity"/>
    <property type="evidence" value="ECO:0007669"/>
    <property type="project" value="InterPro"/>
</dbReference>
<comment type="pathway">
    <text evidence="2">Aromatic compound metabolism.</text>
</comment>
<dbReference type="SUPFAM" id="SSF51604">
    <property type="entry name" value="Enolase C-terminal domain-like"/>
    <property type="match status" value="1"/>
</dbReference>
<dbReference type="SFLD" id="SFLDS00001">
    <property type="entry name" value="Enolase"/>
    <property type="match status" value="1"/>
</dbReference>
<evidence type="ECO:0000256" key="5">
    <source>
        <dbReference type="ARBA" id="ARBA00022797"/>
    </source>
</evidence>
<dbReference type="SFLD" id="SFLDG01258">
    <property type="entry name" value="(chloro)muconate_cycloisomeras"/>
    <property type="match status" value="1"/>
</dbReference>
<dbReference type="EMBL" id="SBKP01000002">
    <property type="protein sequence ID" value="RXR30474.1"/>
    <property type="molecule type" value="Genomic_DNA"/>
</dbReference>
<sequence>MTDSVRIERIEAILVDVPTIRPHVLSVATLKAQTMVIVRLYCADGIIGLGEATTIGGLAYGEESPEGIKLAIDTYLAPQIIGMDANRPAKAMAAAQAVAVGNRFAKSALEMALFDALGIRRGLPLSELLGGRLRDHLPVLWTLASGDTKTDIAEAEAMVAARRHKTFKLKIGKRPLKDDVDHVAAIKRALGDDVSIRVDVNQAWDEPTAKRGIAMLADAGCDLVEQPIALNNRAGMARLRASATIAIMADEALHGPTDAYAFASEGAADVLAVKISQAGGLRAARAMGEIADAAGVALYGGTMLEGPVGTAAAAHLFSTFPSLAFGTEQFGPLLLTEELLAEPLSYCDFGMAVPEGPGLGIALDDATLTRFRRDGPNRTVRPAPRAAGG</sequence>
<dbReference type="InterPro" id="IPR013341">
    <property type="entry name" value="Mandelate_racemase_N_dom"/>
</dbReference>
<keyword evidence="11" id="KW-1185">Reference proteome</keyword>
<dbReference type="AlphaFoldDB" id="A0A4Q1KNQ8"/>
<dbReference type="NCBIfam" id="TIGR02534">
    <property type="entry name" value="mucon_cyclo"/>
    <property type="match status" value="1"/>
</dbReference>
<evidence type="ECO:0000313" key="11">
    <source>
        <dbReference type="Proteomes" id="UP000290958"/>
    </source>
</evidence>
<dbReference type="Gene3D" id="3.20.20.120">
    <property type="entry name" value="Enolase-like C-terminal domain"/>
    <property type="match status" value="1"/>
</dbReference>
<evidence type="ECO:0000256" key="3">
    <source>
        <dbReference type="ARBA" id="ARBA00008031"/>
    </source>
</evidence>
<dbReference type="InterPro" id="IPR013370">
    <property type="entry name" value="Chloromuconate_cycloisomerase"/>
</dbReference>
<dbReference type="InterPro" id="IPR036849">
    <property type="entry name" value="Enolase-like_C_sf"/>
</dbReference>
<evidence type="ECO:0000256" key="2">
    <source>
        <dbReference type="ARBA" id="ARBA00005211"/>
    </source>
</evidence>
<feature type="active site" description="Proton acceptor" evidence="8">
    <location>
        <position position="170"/>
    </location>
</feature>
<protein>
    <submittedName>
        <fullName evidence="10">Muconate cycloisomerase</fullName>
    </submittedName>
</protein>
<dbReference type="GO" id="GO:0009063">
    <property type="term" value="P:amino acid catabolic process"/>
    <property type="evidence" value="ECO:0007669"/>
    <property type="project" value="InterPro"/>
</dbReference>
<dbReference type="Gene3D" id="3.30.390.10">
    <property type="entry name" value="Enolase-like, N-terminal domain"/>
    <property type="match status" value="1"/>
</dbReference>
<dbReference type="GO" id="GO:0000287">
    <property type="term" value="F:magnesium ion binding"/>
    <property type="evidence" value="ECO:0007669"/>
    <property type="project" value="UniProtKB-ARBA"/>
</dbReference>
<evidence type="ECO:0000313" key="10">
    <source>
        <dbReference type="EMBL" id="RXR30474.1"/>
    </source>
</evidence>
<keyword evidence="6" id="KW-0464">Manganese</keyword>
<dbReference type="PROSITE" id="PS00909">
    <property type="entry name" value="MR_MLE_2"/>
    <property type="match status" value="1"/>
</dbReference>
<dbReference type="InterPro" id="IPR029017">
    <property type="entry name" value="Enolase-like_N"/>
</dbReference>
<dbReference type="GO" id="GO:0016854">
    <property type="term" value="F:racemase and epimerase activity"/>
    <property type="evidence" value="ECO:0007669"/>
    <property type="project" value="UniProtKB-ARBA"/>
</dbReference>